<dbReference type="InterPro" id="IPR036282">
    <property type="entry name" value="Glutathione-S-Trfase_C_sf"/>
</dbReference>
<protein>
    <submittedName>
        <fullName evidence="5">Glutathione S-transferase</fullName>
    </submittedName>
</protein>
<evidence type="ECO:0000256" key="2">
    <source>
        <dbReference type="ARBA" id="ARBA00022679"/>
    </source>
</evidence>
<dbReference type="PANTHER" id="PTHR44051:SF19">
    <property type="entry name" value="DISULFIDE-BOND OXIDOREDUCTASE YFCG"/>
    <property type="match status" value="1"/>
</dbReference>
<dbReference type="Gene3D" id="1.20.1050.10">
    <property type="match status" value="1"/>
</dbReference>
<dbReference type="InterPro" id="IPR010987">
    <property type="entry name" value="Glutathione-S-Trfase_C-like"/>
</dbReference>
<dbReference type="Proteomes" id="UP000032515">
    <property type="component" value="Unassembled WGS sequence"/>
</dbReference>
<comment type="similarity">
    <text evidence="1">Belongs to the GST superfamily.</text>
</comment>
<dbReference type="AlphaFoldDB" id="A0A0D7EEV4"/>
<dbReference type="SFLD" id="SFLDG00358">
    <property type="entry name" value="Main_(cytGST)"/>
    <property type="match status" value="1"/>
</dbReference>
<dbReference type="RefSeq" id="WP_044415188.1">
    <property type="nucleotide sequence ID" value="NZ_JXXE01000448.1"/>
</dbReference>
<dbReference type="SFLD" id="SFLDG01150">
    <property type="entry name" value="Main.1:_Beta-like"/>
    <property type="match status" value="1"/>
</dbReference>
<evidence type="ECO:0000256" key="1">
    <source>
        <dbReference type="ARBA" id="ARBA00007409"/>
    </source>
</evidence>
<dbReference type="Pfam" id="PF02798">
    <property type="entry name" value="GST_N"/>
    <property type="match status" value="1"/>
</dbReference>
<dbReference type="PROSITE" id="PS50405">
    <property type="entry name" value="GST_CTER"/>
    <property type="match status" value="1"/>
</dbReference>
<dbReference type="PANTHER" id="PTHR44051">
    <property type="entry name" value="GLUTATHIONE S-TRANSFERASE-RELATED"/>
    <property type="match status" value="1"/>
</dbReference>
<accession>A0A0D7EEV4</accession>
<evidence type="ECO:0000313" key="6">
    <source>
        <dbReference type="Proteomes" id="UP000032515"/>
    </source>
</evidence>
<dbReference type="Gene3D" id="3.40.30.10">
    <property type="entry name" value="Glutaredoxin"/>
    <property type="match status" value="1"/>
</dbReference>
<dbReference type="EMBL" id="JXXE01000448">
    <property type="protein sequence ID" value="KIZ39248.1"/>
    <property type="molecule type" value="Genomic_DNA"/>
</dbReference>
<dbReference type="PATRIC" id="fig|1076.23.peg.4869"/>
<proteinExistence type="inferred from homology"/>
<evidence type="ECO:0000259" key="4">
    <source>
        <dbReference type="PROSITE" id="PS50405"/>
    </source>
</evidence>
<comment type="caution">
    <text evidence="5">The sequence shown here is derived from an EMBL/GenBank/DDBJ whole genome shotgun (WGS) entry which is preliminary data.</text>
</comment>
<dbReference type="SUPFAM" id="SSF52833">
    <property type="entry name" value="Thioredoxin-like"/>
    <property type="match status" value="1"/>
</dbReference>
<dbReference type="GO" id="GO:0016740">
    <property type="term" value="F:transferase activity"/>
    <property type="evidence" value="ECO:0007669"/>
    <property type="project" value="UniProtKB-KW"/>
</dbReference>
<dbReference type="Pfam" id="PF13410">
    <property type="entry name" value="GST_C_2"/>
    <property type="match status" value="1"/>
</dbReference>
<feature type="domain" description="GST N-terminal" evidence="3">
    <location>
        <begin position="1"/>
        <end position="81"/>
    </location>
</feature>
<evidence type="ECO:0000313" key="5">
    <source>
        <dbReference type="EMBL" id="KIZ39248.1"/>
    </source>
</evidence>
<dbReference type="CDD" id="cd03047">
    <property type="entry name" value="GST_N_2"/>
    <property type="match status" value="1"/>
</dbReference>
<reference evidence="5 6" key="1">
    <citation type="submission" date="2014-11" db="EMBL/GenBank/DDBJ databases">
        <title>Genomics and ecophysiology of heterotrophic nitrogen fixing bacteria isolated from estuarine surface water.</title>
        <authorList>
            <person name="Bentzon-Tilia M."/>
            <person name="Severin I."/>
            <person name="Hansen L.H."/>
            <person name="Riemann L."/>
        </authorList>
    </citation>
    <scope>NUCLEOTIDE SEQUENCE [LARGE SCALE GENOMIC DNA]</scope>
    <source>
        <strain evidence="5 6">BAL398</strain>
    </source>
</reference>
<dbReference type="InterPro" id="IPR004045">
    <property type="entry name" value="Glutathione_S-Trfase_N"/>
</dbReference>
<feature type="domain" description="GST C-terminal" evidence="4">
    <location>
        <begin position="86"/>
        <end position="206"/>
    </location>
</feature>
<organism evidence="5 6">
    <name type="scientific">Rhodopseudomonas palustris</name>
    <dbReference type="NCBI Taxonomy" id="1076"/>
    <lineage>
        <taxon>Bacteria</taxon>
        <taxon>Pseudomonadati</taxon>
        <taxon>Pseudomonadota</taxon>
        <taxon>Alphaproteobacteria</taxon>
        <taxon>Hyphomicrobiales</taxon>
        <taxon>Nitrobacteraceae</taxon>
        <taxon>Rhodopseudomonas</taxon>
    </lineage>
</organism>
<gene>
    <name evidence="5" type="ORF">OO17_20965</name>
</gene>
<dbReference type="SFLD" id="SFLDS00019">
    <property type="entry name" value="Glutathione_Transferase_(cytos"/>
    <property type="match status" value="1"/>
</dbReference>
<dbReference type="InterPro" id="IPR040079">
    <property type="entry name" value="Glutathione_S-Trfase"/>
</dbReference>
<evidence type="ECO:0000259" key="3">
    <source>
        <dbReference type="PROSITE" id="PS50404"/>
    </source>
</evidence>
<dbReference type="PROSITE" id="PS50404">
    <property type="entry name" value="GST_NTER"/>
    <property type="match status" value="1"/>
</dbReference>
<dbReference type="FunFam" id="3.40.30.10:FF:000039">
    <property type="entry name" value="Glutathione S-transferase domain"/>
    <property type="match status" value="1"/>
</dbReference>
<name>A0A0D7EEV4_RHOPL</name>
<dbReference type="SUPFAM" id="SSF47616">
    <property type="entry name" value="GST C-terminal domain-like"/>
    <property type="match status" value="1"/>
</dbReference>
<keyword evidence="2 5" id="KW-0808">Transferase</keyword>
<sequence>MLKVWGRTSSINVQKVLWCCHEIGLEYERIDAGLQFGVNDTPEYAAMNPTGLVPTIEDEDVQLWESNVIVRYLSHKHSMGGLCPADIATRFDAERWMDWQTAHFWAVLRPLYIALIRTPVALRDAGAISRAEALSMAALRALDRRLSDRPFLAGDAFTMGDIPAAATVHRWYSLDIERPEMPNVMRWYERMQERPAYRRIVMIPLS</sequence>
<dbReference type="OrthoDB" id="9810080at2"/>
<dbReference type="InterPro" id="IPR036249">
    <property type="entry name" value="Thioredoxin-like_sf"/>
</dbReference>